<evidence type="ECO:0000313" key="2">
    <source>
        <dbReference type="Proteomes" id="UP000026915"/>
    </source>
</evidence>
<name>A0A061GY95_THECC</name>
<organism evidence="1 2">
    <name type="scientific">Theobroma cacao</name>
    <name type="common">Cacao</name>
    <name type="synonym">Cocoa</name>
    <dbReference type="NCBI Taxonomy" id="3641"/>
    <lineage>
        <taxon>Eukaryota</taxon>
        <taxon>Viridiplantae</taxon>
        <taxon>Streptophyta</taxon>
        <taxon>Embryophyta</taxon>
        <taxon>Tracheophyta</taxon>
        <taxon>Spermatophyta</taxon>
        <taxon>Magnoliopsida</taxon>
        <taxon>eudicotyledons</taxon>
        <taxon>Gunneridae</taxon>
        <taxon>Pentapetalae</taxon>
        <taxon>rosids</taxon>
        <taxon>malvids</taxon>
        <taxon>Malvales</taxon>
        <taxon>Malvaceae</taxon>
        <taxon>Byttnerioideae</taxon>
        <taxon>Theobroma</taxon>
    </lineage>
</organism>
<keyword evidence="2" id="KW-1185">Reference proteome</keyword>
<dbReference type="InParanoid" id="A0A061GY95"/>
<proteinExistence type="predicted"/>
<dbReference type="Proteomes" id="UP000026915">
    <property type="component" value="Chromosome 9"/>
</dbReference>
<reference evidence="1 2" key="1">
    <citation type="journal article" date="2013" name="Genome Biol.">
        <title>The genome sequence of the most widely cultivated cacao type and its use to identify candidate genes regulating pod color.</title>
        <authorList>
            <person name="Motamayor J.C."/>
            <person name="Mockaitis K."/>
            <person name="Schmutz J."/>
            <person name="Haiminen N."/>
            <person name="Iii D.L."/>
            <person name="Cornejo O."/>
            <person name="Findley S.D."/>
            <person name="Zheng P."/>
            <person name="Utro F."/>
            <person name="Royaert S."/>
            <person name="Saski C."/>
            <person name="Jenkins J."/>
            <person name="Podicheti R."/>
            <person name="Zhao M."/>
            <person name="Scheffler B.E."/>
            <person name="Stack J.C."/>
            <person name="Feltus F.A."/>
            <person name="Mustiga G.M."/>
            <person name="Amores F."/>
            <person name="Phillips W."/>
            <person name="Marelli J.P."/>
            <person name="May G.D."/>
            <person name="Shapiro H."/>
            <person name="Ma J."/>
            <person name="Bustamante C.D."/>
            <person name="Schnell R.J."/>
            <person name="Main D."/>
            <person name="Gilbert D."/>
            <person name="Parida L."/>
            <person name="Kuhn D.N."/>
        </authorList>
    </citation>
    <scope>NUCLEOTIDE SEQUENCE [LARGE SCALE GENOMIC DNA]</scope>
    <source>
        <strain evidence="2">cv. Matina 1-6</strain>
    </source>
</reference>
<accession>A0A061GY95</accession>
<dbReference type="EMBL" id="CM001887">
    <property type="protein sequence ID" value="EOY34147.1"/>
    <property type="molecule type" value="Genomic_DNA"/>
</dbReference>
<dbReference type="Gramene" id="EOY34147">
    <property type="protein sequence ID" value="EOY34147"/>
    <property type="gene ID" value="TCM_041907"/>
</dbReference>
<gene>
    <name evidence="1" type="ORF">TCM_041907</name>
</gene>
<dbReference type="HOGENOM" id="CLU_1963577_0_0_1"/>
<evidence type="ECO:0000313" key="1">
    <source>
        <dbReference type="EMBL" id="EOY34147.1"/>
    </source>
</evidence>
<sequence length="128" mass="14199">MMPRVRLMWTWRPNRSVENFDHRPTVLAMGPPVIVVVLWLDRPFDCLYCGDVDGGVAIMKQAMTSGARWSGCGKFHRLILGSNIQFQLLISVSGRLSLSPAGATFSQITRLKSSSSFAMILLKGRIAC</sequence>
<protein>
    <submittedName>
        <fullName evidence="1">Uncharacterized protein</fullName>
    </submittedName>
</protein>
<dbReference type="AlphaFoldDB" id="A0A061GY95"/>